<evidence type="ECO:0000256" key="1">
    <source>
        <dbReference type="SAM" id="MobiDB-lite"/>
    </source>
</evidence>
<reference evidence="2 3" key="1">
    <citation type="submission" date="2019-12" db="EMBL/GenBank/DDBJ databases">
        <authorList>
            <person name="Alioto T."/>
            <person name="Alioto T."/>
            <person name="Gomez Garrido J."/>
        </authorList>
    </citation>
    <scope>NUCLEOTIDE SEQUENCE [LARGE SCALE GENOMIC DNA]</scope>
</reference>
<dbReference type="PANTHER" id="PTHR46633:SF3">
    <property type="entry name" value="SERINE_THREONINE-PROTEIN KINASE WNK (WITH NO LYSINE)-LIKE PROTEIN"/>
    <property type="match status" value="1"/>
</dbReference>
<evidence type="ECO:0000313" key="2">
    <source>
        <dbReference type="EMBL" id="CAA2958212.1"/>
    </source>
</evidence>
<evidence type="ECO:0000313" key="3">
    <source>
        <dbReference type="Proteomes" id="UP000594638"/>
    </source>
</evidence>
<name>A0A8S0PXJ8_OLEEU</name>
<gene>
    <name evidence="2" type="ORF">OLEA9_A058678</name>
</gene>
<dbReference type="PANTHER" id="PTHR46633">
    <property type="entry name" value="TRANSCRIPTION FACTOR MYC/MYB-RELATED"/>
    <property type="match status" value="1"/>
</dbReference>
<comment type="caution">
    <text evidence="2">The sequence shown here is derived from an EMBL/GenBank/DDBJ whole genome shotgun (WGS) entry which is preliminary data.</text>
</comment>
<dbReference type="EMBL" id="CACTIH010000259">
    <property type="protein sequence ID" value="CAA2958212.1"/>
    <property type="molecule type" value="Genomic_DNA"/>
</dbReference>
<dbReference type="Gramene" id="OE9A058678T2">
    <property type="protein sequence ID" value="OE9A058678C2"/>
    <property type="gene ID" value="OE9A058678"/>
</dbReference>
<keyword evidence="3" id="KW-1185">Reference proteome</keyword>
<protein>
    <submittedName>
        <fullName evidence="2">SALT SENSITIVE 3-like</fullName>
    </submittedName>
</protein>
<dbReference type="OrthoDB" id="1937187at2759"/>
<proteinExistence type="predicted"/>
<dbReference type="Proteomes" id="UP000594638">
    <property type="component" value="Unassembled WGS sequence"/>
</dbReference>
<feature type="region of interest" description="Disordered" evidence="1">
    <location>
        <begin position="119"/>
        <end position="138"/>
    </location>
</feature>
<accession>A0A8S0PXJ8</accession>
<dbReference type="AlphaFoldDB" id="A0A8S0PXJ8"/>
<organism evidence="2 3">
    <name type="scientific">Olea europaea subsp. europaea</name>
    <dbReference type="NCBI Taxonomy" id="158383"/>
    <lineage>
        <taxon>Eukaryota</taxon>
        <taxon>Viridiplantae</taxon>
        <taxon>Streptophyta</taxon>
        <taxon>Embryophyta</taxon>
        <taxon>Tracheophyta</taxon>
        <taxon>Spermatophyta</taxon>
        <taxon>Magnoliopsida</taxon>
        <taxon>eudicotyledons</taxon>
        <taxon>Gunneridae</taxon>
        <taxon>Pentapetalae</taxon>
        <taxon>asterids</taxon>
        <taxon>lamiids</taxon>
        <taxon>Lamiales</taxon>
        <taxon>Oleaceae</taxon>
        <taxon>Oleeae</taxon>
        <taxon>Olea</taxon>
    </lineage>
</organism>
<sequence>MKVIEDLSYVVSLRRKLSYIESIPGVLLPHPSSAAYSNAPEAFHYQNNMVPPTDFYNHFNQPMKITPSMSSLEALLSKLPSVIPVSSPPVSGYYEPQPQHLALTRPIELMGVDKVAKEELGEEEGNEKDVGETSNSAPPYRHHVHFAYNHDLNLSSSLHNNGC</sequence>